<sequence>MPRDHIKSETLNKKLRKWYSLTLDNNNDGIISWDDFLAAAEVILPREEAEKNGRLKIVRRRIEQDFQKYFWDLCEVGDANQDGVIDLDEWLDVMNDIVLHLKEIGTLPTWFESLYKYMFRANEFLDDKNVSKEEFKAMLSIWDINAEAVGKAFDFITENGAKKMDYSLFIEFIKKFLASEEPGHVLNLGLDA</sequence>
<accession>A0A3M7TAF7</accession>
<dbReference type="InterPro" id="IPR002048">
    <property type="entry name" value="EF_hand_dom"/>
</dbReference>
<keyword evidence="1" id="KW-0106">Calcium</keyword>
<protein>
    <submittedName>
        <fullName evidence="3">Sarcoplasmic calcium-binding s and IV-like</fullName>
    </submittedName>
</protein>
<evidence type="ECO:0000313" key="4">
    <source>
        <dbReference type="Proteomes" id="UP000276133"/>
    </source>
</evidence>
<dbReference type="InterPro" id="IPR018247">
    <property type="entry name" value="EF_Hand_1_Ca_BS"/>
</dbReference>
<keyword evidence="4" id="KW-1185">Reference proteome</keyword>
<name>A0A3M7TAF7_BRAPC</name>
<feature type="domain" description="EF-hand" evidence="2">
    <location>
        <begin position="65"/>
        <end position="100"/>
    </location>
</feature>
<dbReference type="AlphaFoldDB" id="A0A3M7TAF7"/>
<gene>
    <name evidence="3" type="ORF">BpHYR1_007562</name>
</gene>
<evidence type="ECO:0000313" key="3">
    <source>
        <dbReference type="EMBL" id="RNA44979.1"/>
    </source>
</evidence>
<dbReference type="PROSITE" id="PS50222">
    <property type="entry name" value="EF_HAND_2"/>
    <property type="match status" value="1"/>
</dbReference>
<dbReference type="Proteomes" id="UP000276133">
    <property type="component" value="Unassembled WGS sequence"/>
</dbReference>
<dbReference type="EMBL" id="REGN01000042">
    <property type="protein sequence ID" value="RNA44979.1"/>
    <property type="molecule type" value="Genomic_DNA"/>
</dbReference>
<proteinExistence type="predicted"/>
<dbReference type="Gene3D" id="1.10.238.10">
    <property type="entry name" value="EF-hand"/>
    <property type="match status" value="1"/>
</dbReference>
<comment type="caution">
    <text evidence="3">The sequence shown here is derived from an EMBL/GenBank/DDBJ whole genome shotgun (WGS) entry which is preliminary data.</text>
</comment>
<reference evidence="3 4" key="1">
    <citation type="journal article" date="2018" name="Sci. Rep.">
        <title>Genomic signatures of local adaptation to the degree of environmental predictability in rotifers.</title>
        <authorList>
            <person name="Franch-Gras L."/>
            <person name="Hahn C."/>
            <person name="Garcia-Roger E.M."/>
            <person name="Carmona M.J."/>
            <person name="Serra M."/>
            <person name="Gomez A."/>
        </authorList>
    </citation>
    <scope>NUCLEOTIDE SEQUENCE [LARGE SCALE GENOMIC DNA]</scope>
    <source>
        <strain evidence="3">HYR1</strain>
    </source>
</reference>
<dbReference type="InterPro" id="IPR011992">
    <property type="entry name" value="EF-hand-dom_pair"/>
</dbReference>
<evidence type="ECO:0000259" key="2">
    <source>
        <dbReference type="PROSITE" id="PS50222"/>
    </source>
</evidence>
<dbReference type="PROSITE" id="PS00018">
    <property type="entry name" value="EF_HAND_1"/>
    <property type="match status" value="2"/>
</dbReference>
<evidence type="ECO:0000256" key="1">
    <source>
        <dbReference type="ARBA" id="ARBA00022837"/>
    </source>
</evidence>
<dbReference type="STRING" id="10195.A0A3M7TAF7"/>
<dbReference type="OrthoDB" id="9974725at2759"/>
<dbReference type="GO" id="GO:0005509">
    <property type="term" value="F:calcium ion binding"/>
    <property type="evidence" value="ECO:0007669"/>
    <property type="project" value="InterPro"/>
</dbReference>
<dbReference type="SUPFAM" id="SSF47473">
    <property type="entry name" value="EF-hand"/>
    <property type="match status" value="1"/>
</dbReference>
<dbReference type="Pfam" id="PF13202">
    <property type="entry name" value="EF-hand_5"/>
    <property type="match status" value="1"/>
</dbReference>
<organism evidence="3 4">
    <name type="scientific">Brachionus plicatilis</name>
    <name type="common">Marine rotifer</name>
    <name type="synonym">Brachionus muelleri</name>
    <dbReference type="NCBI Taxonomy" id="10195"/>
    <lineage>
        <taxon>Eukaryota</taxon>
        <taxon>Metazoa</taxon>
        <taxon>Spiralia</taxon>
        <taxon>Gnathifera</taxon>
        <taxon>Rotifera</taxon>
        <taxon>Eurotatoria</taxon>
        <taxon>Monogononta</taxon>
        <taxon>Pseudotrocha</taxon>
        <taxon>Ploima</taxon>
        <taxon>Brachionidae</taxon>
        <taxon>Brachionus</taxon>
    </lineage>
</organism>